<organism evidence="1 2">
    <name type="scientific">Actinoallomurus liliacearum</name>
    <dbReference type="NCBI Taxonomy" id="1080073"/>
    <lineage>
        <taxon>Bacteria</taxon>
        <taxon>Bacillati</taxon>
        <taxon>Actinomycetota</taxon>
        <taxon>Actinomycetes</taxon>
        <taxon>Streptosporangiales</taxon>
        <taxon>Thermomonosporaceae</taxon>
        <taxon>Actinoallomurus</taxon>
    </lineage>
</organism>
<accession>A0ABP8TLQ3</accession>
<gene>
    <name evidence="1" type="ORF">GCM10023195_37200</name>
</gene>
<name>A0ABP8TLQ3_9ACTN</name>
<proteinExistence type="predicted"/>
<keyword evidence="2" id="KW-1185">Reference proteome</keyword>
<comment type="caution">
    <text evidence="1">The sequence shown here is derived from an EMBL/GenBank/DDBJ whole genome shotgun (WGS) entry which is preliminary data.</text>
</comment>
<protein>
    <submittedName>
        <fullName evidence="1">Uncharacterized protein</fullName>
    </submittedName>
</protein>
<evidence type="ECO:0000313" key="1">
    <source>
        <dbReference type="EMBL" id="GAA4609271.1"/>
    </source>
</evidence>
<evidence type="ECO:0000313" key="2">
    <source>
        <dbReference type="Proteomes" id="UP001500212"/>
    </source>
</evidence>
<sequence length="63" mass="6910">MTLYAGISQPNQRVTRLCVVNESGSEHGDMNEVEVAVLRSYVEALGGRLRIIADFGDDSRIVT</sequence>
<reference evidence="2" key="1">
    <citation type="journal article" date="2019" name="Int. J. Syst. Evol. Microbiol.">
        <title>The Global Catalogue of Microorganisms (GCM) 10K type strain sequencing project: providing services to taxonomists for standard genome sequencing and annotation.</title>
        <authorList>
            <consortium name="The Broad Institute Genomics Platform"/>
            <consortium name="The Broad Institute Genome Sequencing Center for Infectious Disease"/>
            <person name="Wu L."/>
            <person name="Ma J."/>
        </authorList>
    </citation>
    <scope>NUCLEOTIDE SEQUENCE [LARGE SCALE GENOMIC DNA]</scope>
    <source>
        <strain evidence="2">JCM 17938</strain>
    </source>
</reference>
<dbReference type="Proteomes" id="UP001500212">
    <property type="component" value="Unassembled WGS sequence"/>
</dbReference>
<dbReference type="EMBL" id="BAABHJ010000008">
    <property type="protein sequence ID" value="GAA4609271.1"/>
    <property type="molecule type" value="Genomic_DNA"/>
</dbReference>